<gene>
    <name evidence="4" type="ORF">ASIM_LOCUS747</name>
</gene>
<dbReference type="PANTHER" id="PTHR21245">
    <property type="entry name" value="HETEROGENEOUS NUCLEAR RIBONUCLEOPROTEIN"/>
    <property type="match status" value="1"/>
</dbReference>
<dbReference type="WBParaSite" id="ASIM_0000084901-mRNA-1">
    <property type="protein sequence ID" value="ASIM_0000084901-mRNA-1"/>
    <property type="gene ID" value="ASIM_0000084901"/>
</dbReference>
<dbReference type="AlphaFoldDB" id="A0A0M3J014"/>
<dbReference type="GO" id="GO:0003723">
    <property type="term" value="F:RNA binding"/>
    <property type="evidence" value="ECO:0007669"/>
    <property type="project" value="UniProtKB-UniRule"/>
</dbReference>
<evidence type="ECO:0000313" key="5">
    <source>
        <dbReference type="Proteomes" id="UP000267096"/>
    </source>
</evidence>
<dbReference type="SUPFAM" id="SSF54928">
    <property type="entry name" value="RNA-binding domain, RBD"/>
    <property type="match status" value="1"/>
</dbReference>
<dbReference type="SMART" id="SM00360">
    <property type="entry name" value="RRM"/>
    <property type="match status" value="1"/>
</dbReference>
<sequence length="124" mass="13669">MGHRPIGKGRHHHEAQKFSLVSLSPFRSKLPRAISDAHLIEVLSGVGSLYEVRQMLEATGSNRGYCFAIYQSLDGAKRACSELNDLEIAPGRRIGVVRSVDNRRLFIGGIPREIKSDQILVSAS</sequence>
<name>A0A0M3J014_ANISI</name>
<dbReference type="PROSITE" id="PS50102">
    <property type="entry name" value="RRM"/>
    <property type="match status" value="1"/>
</dbReference>
<protein>
    <submittedName>
        <fullName evidence="6">Dead end protein homolog 1 (inferred by orthology to a human protein)</fullName>
    </submittedName>
</protein>
<reference evidence="6" key="1">
    <citation type="submission" date="2017-02" db="UniProtKB">
        <authorList>
            <consortium name="WormBaseParasite"/>
        </authorList>
    </citation>
    <scope>IDENTIFICATION</scope>
</reference>
<feature type="domain" description="RRM" evidence="3">
    <location>
        <begin position="23"/>
        <end position="101"/>
    </location>
</feature>
<dbReference type="InterPro" id="IPR012677">
    <property type="entry name" value="Nucleotide-bd_a/b_plait_sf"/>
</dbReference>
<evidence type="ECO:0000313" key="6">
    <source>
        <dbReference type="WBParaSite" id="ASIM_0000084901-mRNA-1"/>
    </source>
</evidence>
<keyword evidence="5" id="KW-1185">Reference proteome</keyword>
<evidence type="ECO:0000256" key="2">
    <source>
        <dbReference type="PROSITE-ProRule" id="PRU00176"/>
    </source>
</evidence>
<dbReference type="EMBL" id="UYRR01000597">
    <property type="protein sequence ID" value="VDK18043.1"/>
    <property type="molecule type" value="Genomic_DNA"/>
</dbReference>
<proteinExistence type="predicted"/>
<accession>A0A0M3J014</accession>
<dbReference type="OrthoDB" id="3800936at2759"/>
<dbReference type="InterPro" id="IPR000504">
    <property type="entry name" value="RRM_dom"/>
</dbReference>
<dbReference type="InterPro" id="IPR035979">
    <property type="entry name" value="RBD_domain_sf"/>
</dbReference>
<dbReference type="Pfam" id="PF00076">
    <property type="entry name" value="RRM_1"/>
    <property type="match status" value="1"/>
</dbReference>
<dbReference type="Proteomes" id="UP000267096">
    <property type="component" value="Unassembled WGS sequence"/>
</dbReference>
<dbReference type="Gene3D" id="3.30.70.330">
    <property type="match status" value="1"/>
</dbReference>
<reference evidence="4 5" key="2">
    <citation type="submission" date="2018-11" db="EMBL/GenBank/DDBJ databases">
        <authorList>
            <consortium name="Pathogen Informatics"/>
        </authorList>
    </citation>
    <scope>NUCLEOTIDE SEQUENCE [LARGE SCALE GENOMIC DNA]</scope>
</reference>
<evidence type="ECO:0000259" key="3">
    <source>
        <dbReference type="PROSITE" id="PS50102"/>
    </source>
</evidence>
<keyword evidence="1 2" id="KW-0694">RNA-binding</keyword>
<organism evidence="6">
    <name type="scientific">Anisakis simplex</name>
    <name type="common">Herring worm</name>
    <dbReference type="NCBI Taxonomy" id="6269"/>
    <lineage>
        <taxon>Eukaryota</taxon>
        <taxon>Metazoa</taxon>
        <taxon>Ecdysozoa</taxon>
        <taxon>Nematoda</taxon>
        <taxon>Chromadorea</taxon>
        <taxon>Rhabditida</taxon>
        <taxon>Spirurina</taxon>
        <taxon>Ascaridomorpha</taxon>
        <taxon>Ascaridoidea</taxon>
        <taxon>Anisakidae</taxon>
        <taxon>Anisakis</taxon>
        <taxon>Anisakis simplex complex</taxon>
    </lineage>
</organism>
<evidence type="ECO:0000313" key="4">
    <source>
        <dbReference type="EMBL" id="VDK18043.1"/>
    </source>
</evidence>
<evidence type="ECO:0000256" key="1">
    <source>
        <dbReference type="ARBA" id="ARBA00022884"/>
    </source>
</evidence>